<sequence>MTDKKHSEIEQTDQNISHDAAQQVADSSRRRFTKSGLAASSIILTLASKPVLGQWACQSPSGFQSGNVSSHGTPVTCSGLTPGYWGNHPEVWPKPTYDPGTCCITTTTTKRGKTTTTKTCSATTVSTNSADWTGGTAFSKVFNCNGNAIAYSTSSMMQVIWMKGNQDAYQLGAHIVAAILNAKTGKTPVLTEQAVKDMFNEWAAKGYYEPTAGVHWSASDIVAYLKTTMPL</sequence>
<evidence type="ECO:0000256" key="1">
    <source>
        <dbReference type="SAM" id="MobiDB-lite"/>
    </source>
</evidence>
<accession>A0A4R3XXX3</accession>
<reference evidence="2 3" key="1">
    <citation type="submission" date="2019-03" db="EMBL/GenBank/DDBJ databases">
        <title>Genomic Encyclopedia of Type Strains, Phase IV (KMG-IV): sequencing the most valuable type-strain genomes for metagenomic binning, comparative biology and taxonomic classification.</title>
        <authorList>
            <person name="Goeker M."/>
        </authorList>
    </citation>
    <scope>NUCLEOTIDE SEQUENCE [LARGE SCALE GENOMIC DNA]</scope>
    <source>
        <strain evidence="2 3">DSM 100309</strain>
    </source>
</reference>
<feature type="region of interest" description="Disordered" evidence="1">
    <location>
        <begin position="1"/>
        <end position="28"/>
    </location>
</feature>
<dbReference type="RefSeq" id="WP_124945134.1">
    <property type="nucleotide sequence ID" value="NZ_BHVT01000008.1"/>
</dbReference>
<evidence type="ECO:0000313" key="3">
    <source>
        <dbReference type="Proteomes" id="UP000295367"/>
    </source>
</evidence>
<keyword evidence="3" id="KW-1185">Reference proteome</keyword>
<comment type="caution">
    <text evidence="2">The sequence shown here is derived from an EMBL/GenBank/DDBJ whole genome shotgun (WGS) entry which is preliminary data.</text>
</comment>
<dbReference type="AlphaFoldDB" id="A0A4R3XXX3"/>
<dbReference type="EMBL" id="SMCO01000013">
    <property type="protein sequence ID" value="TCV84156.1"/>
    <property type="molecule type" value="Genomic_DNA"/>
</dbReference>
<dbReference type="Proteomes" id="UP000295367">
    <property type="component" value="Unassembled WGS sequence"/>
</dbReference>
<name>A0A4R3XXX3_9PROT</name>
<gene>
    <name evidence="2" type="ORF">EDC63_11393</name>
</gene>
<evidence type="ECO:0000313" key="2">
    <source>
        <dbReference type="EMBL" id="TCV84156.1"/>
    </source>
</evidence>
<organism evidence="2 3">
    <name type="scientific">Sulfurirhabdus autotrophica</name>
    <dbReference type="NCBI Taxonomy" id="1706046"/>
    <lineage>
        <taxon>Bacteria</taxon>
        <taxon>Pseudomonadati</taxon>
        <taxon>Pseudomonadota</taxon>
        <taxon>Betaproteobacteria</taxon>
        <taxon>Nitrosomonadales</taxon>
        <taxon>Sulfuricellaceae</taxon>
        <taxon>Sulfurirhabdus</taxon>
    </lineage>
</organism>
<proteinExistence type="predicted"/>
<dbReference type="OrthoDB" id="6195511at2"/>
<protein>
    <submittedName>
        <fullName evidence="2">Uncharacterized protein</fullName>
    </submittedName>
</protein>